<dbReference type="Proteomes" id="UP000014760">
    <property type="component" value="Unassembled WGS sequence"/>
</dbReference>
<dbReference type="PANTHER" id="PTHR47481:SF22">
    <property type="entry name" value="RETROTRANSPOSON GAG DOMAIN-CONTAINING PROTEIN"/>
    <property type="match status" value="1"/>
</dbReference>
<accession>R7TW15</accession>
<feature type="region of interest" description="Disordered" evidence="1">
    <location>
        <begin position="1"/>
        <end position="20"/>
    </location>
</feature>
<evidence type="ECO:0000313" key="3">
    <source>
        <dbReference type="EnsemblMetazoa" id="CapteP207765"/>
    </source>
</evidence>
<evidence type="ECO:0000256" key="1">
    <source>
        <dbReference type="SAM" id="MobiDB-lite"/>
    </source>
</evidence>
<proteinExistence type="predicted"/>
<reference evidence="4" key="1">
    <citation type="submission" date="2012-12" db="EMBL/GenBank/DDBJ databases">
        <authorList>
            <person name="Hellsten U."/>
            <person name="Grimwood J."/>
            <person name="Chapman J.A."/>
            <person name="Shapiro H."/>
            <person name="Aerts A."/>
            <person name="Otillar R.P."/>
            <person name="Terry A.Y."/>
            <person name="Boore J.L."/>
            <person name="Simakov O."/>
            <person name="Marletaz F."/>
            <person name="Cho S.-J."/>
            <person name="Edsinger-Gonzales E."/>
            <person name="Havlak P."/>
            <person name="Kuo D.-H."/>
            <person name="Larsson T."/>
            <person name="Lv J."/>
            <person name="Arendt D."/>
            <person name="Savage R."/>
            <person name="Osoegawa K."/>
            <person name="de Jong P."/>
            <person name="Lindberg D.R."/>
            <person name="Seaver E.C."/>
            <person name="Weisblat D.A."/>
            <person name="Putnam N.H."/>
            <person name="Grigoriev I.V."/>
            <person name="Rokhsar D.S."/>
        </authorList>
    </citation>
    <scope>NUCLEOTIDE SEQUENCE</scope>
    <source>
        <strain evidence="4">I ESC-2004</strain>
    </source>
</reference>
<organism evidence="2">
    <name type="scientific">Capitella teleta</name>
    <name type="common">Polychaete worm</name>
    <dbReference type="NCBI Taxonomy" id="283909"/>
    <lineage>
        <taxon>Eukaryota</taxon>
        <taxon>Metazoa</taxon>
        <taxon>Spiralia</taxon>
        <taxon>Lophotrochozoa</taxon>
        <taxon>Annelida</taxon>
        <taxon>Polychaeta</taxon>
        <taxon>Sedentaria</taxon>
        <taxon>Scolecida</taxon>
        <taxon>Capitellidae</taxon>
        <taxon>Capitella</taxon>
    </lineage>
</organism>
<keyword evidence="4" id="KW-1185">Reference proteome</keyword>
<reference evidence="2 4" key="2">
    <citation type="journal article" date="2013" name="Nature">
        <title>Insights into bilaterian evolution from three spiralian genomes.</title>
        <authorList>
            <person name="Simakov O."/>
            <person name="Marletaz F."/>
            <person name="Cho S.J."/>
            <person name="Edsinger-Gonzales E."/>
            <person name="Havlak P."/>
            <person name="Hellsten U."/>
            <person name="Kuo D.H."/>
            <person name="Larsson T."/>
            <person name="Lv J."/>
            <person name="Arendt D."/>
            <person name="Savage R."/>
            <person name="Osoegawa K."/>
            <person name="de Jong P."/>
            <person name="Grimwood J."/>
            <person name="Chapman J.A."/>
            <person name="Shapiro H."/>
            <person name="Aerts A."/>
            <person name="Otillar R.P."/>
            <person name="Terry A.Y."/>
            <person name="Boore J.L."/>
            <person name="Grigoriev I.V."/>
            <person name="Lindberg D.R."/>
            <person name="Seaver E.C."/>
            <person name="Weisblat D.A."/>
            <person name="Putnam N.H."/>
            <person name="Rokhsar D.S."/>
        </authorList>
    </citation>
    <scope>NUCLEOTIDE SEQUENCE</scope>
    <source>
        <strain evidence="2 4">I ESC-2004</strain>
    </source>
</reference>
<dbReference type="STRING" id="283909.R7TW15"/>
<dbReference type="PANTHER" id="PTHR47481">
    <property type="match status" value="1"/>
</dbReference>
<sequence length="243" mass="27529">MPSAKKKPEGTNNPKPENFDSKNEEVFAELIQFLNYTSLSLVIRDAEDDGRAALRILNCHYAGSTKPRIIGLYTELTSLVKSTSDSITDYVIKTEKTAAALRDTGEVISDSLLIAIVLKGLPTDYRPFSVAVSQRDLITEGEMTFTEFKAMLRINSSYEETEAGRERSDSAMYNNVNKWKGSKPKSQGIKKEYRPDRVPVCWNCKNPRHVSKTAKFQRLTNRRSKTSHLKEAATTIEEREELR</sequence>
<dbReference type="EMBL" id="AMQN01002087">
    <property type="status" value="NOT_ANNOTATED_CDS"/>
    <property type="molecule type" value="Genomic_DNA"/>
</dbReference>
<dbReference type="OrthoDB" id="6151331at2759"/>
<evidence type="ECO:0000313" key="2">
    <source>
        <dbReference type="EMBL" id="ELT98103.1"/>
    </source>
</evidence>
<name>R7TW15_CAPTE</name>
<dbReference type="Pfam" id="PF14223">
    <property type="entry name" value="Retrotran_gag_2"/>
    <property type="match status" value="1"/>
</dbReference>
<feature type="region of interest" description="Disordered" evidence="1">
    <location>
        <begin position="160"/>
        <end position="191"/>
    </location>
</feature>
<gene>
    <name evidence="2" type="ORF">CAPTEDRAFT_207765</name>
</gene>
<dbReference type="AlphaFoldDB" id="R7TW15"/>
<dbReference type="EnsemblMetazoa" id="CapteT207765">
    <property type="protein sequence ID" value="CapteP207765"/>
    <property type="gene ID" value="CapteG207765"/>
</dbReference>
<feature type="compositionally biased region" description="Basic and acidic residues" evidence="1">
    <location>
        <begin position="228"/>
        <end position="243"/>
    </location>
</feature>
<reference evidence="3" key="3">
    <citation type="submission" date="2015-06" db="UniProtKB">
        <authorList>
            <consortium name="EnsemblMetazoa"/>
        </authorList>
    </citation>
    <scope>IDENTIFICATION</scope>
</reference>
<feature type="region of interest" description="Disordered" evidence="1">
    <location>
        <begin position="222"/>
        <end position="243"/>
    </location>
</feature>
<dbReference type="HOGENOM" id="CLU_1143490_0_0_1"/>
<dbReference type="EMBL" id="KB308242">
    <property type="protein sequence ID" value="ELT98103.1"/>
    <property type="molecule type" value="Genomic_DNA"/>
</dbReference>
<protein>
    <submittedName>
        <fullName evidence="2 3">Uncharacterized protein</fullName>
    </submittedName>
</protein>
<evidence type="ECO:0000313" key="4">
    <source>
        <dbReference type="Proteomes" id="UP000014760"/>
    </source>
</evidence>